<dbReference type="Pfam" id="PF02184">
    <property type="entry name" value="HAT"/>
    <property type="match status" value="1"/>
</dbReference>
<feature type="compositionally biased region" description="Basic and acidic residues" evidence="8">
    <location>
        <begin position="891"/>
        <end position="902"/>
    </location>
</feature>
<dbReference type="PANTHER" id="PTHR11246:SF3">
    <property type="entry name" value="CROOKED NECK-LIKE PROTEIN 1"/>
    <property type="match status" value="1"/>
</dbReference>
<evidence type="ECO:0000256" key="7">
    <source>
        <dbReference type="ARBA" id="ARBA00023242"/>
    </source>
</evidence>
<evidence type="ECO:0000256" key="5">
    <source>
        <dbReference type="ARBA" id="ARBA00022737"/>
    </source>
</evidence>
<sequence length="902" mass="106188">MRGAPTSQYYPQCIWRPASEGLPGVVAVHGGVGGGGAVAEGGMSHNVARPAAHRQGKQQHAACSEHSRGTLEPRGIVGAVMAATCWSTVPVGVTGNMASTAAGKQRIPKVAKVKNKAPAEVQITAEQLLREAKERELELLPPPPKQKITDKEELNDYKLKKRKGFEDNIRKNRTVISNWIKYAQWEESLKEIQRARSIYERALDVDHRNITLWLKYAEMEMKSRQVNHARNIWDRAITILPRVNQFWYKYTYMEEMLGNVAGCRQVFERWMEWEPEEQAWHSYINFELRYKEVDKARSIYERYILMFGLMVKQMEVIQKPILSGGFLDSCELVMVHPEVKNWIKYARFEERHGYVAHSRKVYERAVEFFGEEYVDENLFVAFARFEETQKEASSDRAFERVRVIYKYALDRIPKHQAQELFKNYTMFEKKFGDRRGIEDVIVSKRRFQYEEEVKVGEEQLEANPHNYDAWFDYLRLVESDTDADTVREIYERAIANVPPIQEKRHWRRYVYLWINYALYEELETKDPERTRQVYQACLELIPHKKVTEHLEPSLCCHSLLLTVLVLFQFTFAKIWLLFAQFEIRQKNLPGARKIMGTAIGKCPKNKLLKGYIELELQLREFDRCRKLYEKYLEFSPENCTTWIKFAELETILGDVERARAIFELAISQPRLDMPEVLWKSYIDFEIEQEQFENTRNLYKRLLQRTQHVKVWISYAKFELSVDGPDRLQRSRQTYEDANKSMRSCDEKEERLMLLESWRDFEREFGSDGTRERVRKLLPEKVKKRRKLTAEDGSDAGWEEYYDYIFPEDAANQPNLKLLAMAKMWKRQQAKDDEEEEERPTNPPEEEEQEEERSEEPAAAPDKPPEGEAQMEKTYDDRDDSSSSSESEEEDGGKKQSSEEDKE</sequence>
<keyword evidence="6" id="KW-0508">mRNA splicing</keyword>
<dbReference type="InterPro" id="IPR003107">
    <property type="entry name" value="HAT"/>
</dbReference>
<evidence type="ECO:0000313" key="11">
    <source>
        <dbReference type="Proteomes" id="UP000250572"/>
    </source>
</evidence>
<dbReference type="GO" id="GO:0071014">
    <property type="term" value="C:post-mRNA release spliceosomal complex"/>
    <property type="evidence" value="ECO:0007669"/>
    <property type="project" value="TreeGrafter"/>
</dbReference>
<dbReference type="STRING" id="33528.ENSGAFP00000021127"/>
<evidence type="ECO:0000256" key="8">
    <source>
        <dbReference type="SAM" id="MobiDB-lite"/>
    </source>
</evidence>
<evidence type="ECO:0000256" key="2">
    <source>
        <dbReference type="ARBA" id="ARBA00008644"/>
    </source>
</evidence>
<feature type="compositionally biased region" description="Acidic residues" evidence="8">
    <location>
        <begin position="831"/>
        <end position="853"/>
    </location>
</feature>
<evidence type="ECO:0000256" key="1">
    <source>
        <dbReference type="ARBA" id="ARBA00004123"/>
    </source>
</evidence>
<feature type="region of interest" description="Disordered" evidence="8">
    <location>
        <begin position="827"/>
        <end position="902"/>
    </location>
</feature>
<keyword evidence="3" id="KW-0507">mRNA processing</keyword>
<organism evidence="10 11">
    <name type="scientific">Gambusia affinis</name>
    <name type="common">Western mosquitofish</name>
    <name type="synonym">Heterandria affinis</name>
    <dbReference type="NCBI Taxonomy" id="33528"/>
    <lineage>
        <taxon>Eukaryota</taxon>
        <taxon>Metazoa</taxon>
        <taxon>Chordata</taxon>
        <taxon>Craniata</taxon>
        <taxon>Vertebrata</taxon>
        <taxon>Euteleostomi</taxon>
        <taxon>Actinopterygii</taxon>
        <taxon>Neopterygii</taxon>
        <taxon>Teleostei</taxon>
        <taxon>Neoteleostei</taxon>
        <taxon>Acanthomorphata</taxon>
        <taxon>Ovalentaria</taxon>
        <taxon>Atherinomorphae</taxon>
        <taxon>Cyprinodontiformes</taxon>
        <taxon>Poeciliidae</taxon>
        <taxon>Poeciliinae</taxon>
        <taxon>Gambusia</taxon>
    </lineage>
</organism>
<comment type="caution">
    <text evidence="10">The sequence shown here is derived from an EMBL/GenBank/DDBJ whole genome shotgun (WGS) entry which is preliminary data.</text>
</comment>
<dbReference type="InterPro" id="IPR045075">
    <property type="entry name" value="Syf1-like"/>
</dbReference>
<name>A0A315VXG4_GAMAF</name>
<feature type="compositionally biased region" description="Basic and acidic residues" evidence="8">
    <location>
        <begin position="862"/>
        <end position="875"/>
    </location>
</feature>
<evidence type="ECO:0000256" key="6">
    <source>
        <dbReference type="ARBA" id="ARBA00023187"/>
    </source>
</evidence>
<evidence type="ECO:0000259" key="9">
    <source>
        <dbReference type="Pfam" id="PF23233"/>
    </source>
</evidence>
<dbReference type="GO" id="GO:0000974">
    <property type="term" value="C:Prp19 complex"/>
    <property type="evidence" value="ECO:0007669"/>
    <property type="project" value="TreeGrafter"/>
</dbReference>
<dbReference type="GO" id="GO:0000245">
    <property type="term" value="P:spliceosomal complex assembly"/>
    <property type="evidence" value="ECO:0007669"/>
    <property type="project" value="TreeGrafter"/>
</dbReference>
<gene>
    <name evidence="10" type="ORF">CCH79_00019692</name>
</gene>
<comment type="similarity">
    <text evidence="2">Belongs to the crooked-neck family.</text>
</comment>
<dbReference type="FunFam" id="1.25.40.10:FF:000075">
    <property type="entry name" value="Crooked neck pre-mRNA-splicing factor 1"/>
    <property type="match status" value="2"/>
</dbReference>
<feature type="domain" description="Pre-mRNA-splicing factor Syf1-like N-terminal HAT-repeats" evidence="9">
    <location>
        <begin position="164"/>
        <end position="305"/>
    </location>
</feature>
<keyword evidence="4" id="KW-0747">Spliceosome</keyword>
<dbReference type="Proteomes" id="UP000250572">
    <property type="component" value="Unassembled WGS sequence"/>
</dbReference>
<evidence type="ECO:0000256" key="3">
    <source>
        <dbReference type="ARBA" id="ARBA00022664"/>
    </source>
</evidence>
<dbReference type="InterPro" id="IPR055433">
    <property type="entry name" value="HAT_Syf1-like_N"/>
</dbReference>
<keyword evidence="5" id="KW-0677">Repeat</keyword>
<keyword evidence="11" id="KW-1185">Reference proteome</keyword>
<comment type="subcellular location">
    <subcellularLocation>
        <location evidence="1">Nucleus</location>
    </subcellularLocation>
</comment>
<dbReference type="GO" id="GO:0071011">
    <property type="term" value="C:precatalytic spliceosome"/>
    <property type="evidence" value="ECO:0007669"/>
    <property type="project" value="TreeGrafter"/>
</dbReference>
<evidence type="ECO:0000256" key="4">
    <source>
        <dbReference type="ARBA" id="ARBA00022728"/>
    </source>
</evidence>
<dbReference type="SMART" id="SM00386">
    <property type="entry name" value="HAT"/>
    <property type="match status" value="13"/>
</dbReference>
<keyword evidence="7" id="KW-0539">Nucleus</keyword>
<proteinExistence type="inferred from homology"/>
<dbReference type="Pfam" id="PF23233">
    <property type="entry name" value="HAT_Syf1_CNRKL1_N"/>
    <property type="match status" value="1"/>
</dbReference>
<dbReference type="EMBL" id="NHOQ01000884">
    <property type="protein sequence ID" value="PWA28262.1"/>
    <property type="molecule type" value="Genomic_DNA"/>
</dbReference>
<evidence type="ECO:0000313" key="10">
    <source>
        <dbReference type="EMBL" id="PWA28262.1"/>
    </source>
</evidence>
<dbReference type="Gene3D" id="1.25.40.10">
    <property type="entry name" value="Tetratricopeptide repeat domain"/>
    <property type="match status" value="4"/>
</dbReference>
<dbReference type="GO" id="GO:0071007">
    <property type="term" value="C:U2-type catalytic step 2 spliceosome"/>
    <property type="evidence" value="ECO:0007669"/>
    <property type="project" value="TreeGrafter"/>
</dbReference>
<dbReference type="FunFam" id="1.25.40.10:FF:000117">
    <property type="entry name" value="Crooked neck pre-mRNA-splicing factor 1"/>
    <property type="match status" value="1"/>
</dbReference>
<dbReference type="AlphaFoldDB" id="A0A315VXG4"/>
<dbReference type="SUPFAM" id="SSF48452">
    <property type="entry name" value="TPR-like"/>
    <property type="match status" value="1"/>
</dbReference>
<dbReference type="Pfam" id="PF23240">
    <property type="entry name" value="HAT_PRP39_N"/>
    <property type="match status" value="1"/>
</dbReference>
<dbReference type="PANTHER" id="PTHR11246">
    <property type="entry name" value="PRE-MRNA SPLICING FACTOR"/>
    <property type="match status" value="1"/>
</dbReference>
<reference evidence="10 11" key="1">
    <citation type="journal article" date="2018" name="G3 (Bethesda)">
        <title>A High-Quality Reference Genome for the Invasive Mosquitofish Gambusia affinis Using a Chicago Library.</title>
        <authorList>
            <person name="Hoffberg S.L."/>
            <person name="Troendle N.J."/>
            <person name="Glenn T.C."/>
            <person name="Mahmud O."/>
            <person name="Louha S."/>
            <person name="Chalopin D."/>
            <person name="Bennetzen J.L."/>
            <person name="Mauricio R."/>
        </authorList>
    </citation>
    <scope>NUCLEOTIDE SEQUENCE [LARGE SCALE GENOMIC DNA]</scope>
    <source>
        <strain evidence="10">NE01/NJP1002.9</strain>
        <tissue evidence="10">Muscle</tissue>
    </source>
</reference>
<dbReference type="InterPro" id="IPR011990">
    <property type="entry name" value="TPR-like_helical_dom_sf"/>
</dbReference>
<accession>A0A315VXG4</accession>
<protein>
    <recommendedName>
        <fullName evidence="9">Pre-mRNA-splicing factor Syf1-like N-terminal HAT-repeats domain-containing protein</fullName>
    </recommendedName>
</protein>